<dbReference type="PROSITE" id="PS51186">
    <property type="entry name" value="GNAT"/>
    <property type="match status" value="1"/>
</dbReference>
<dbReference type="EMBL" id="JBHSSN010000013">
    <property type="protein sequence ID" value="MFC6323176.1"/>
    <property type="molecule type" value="Genomic_DNA"/>
</dbReference>
<keyword evidence="3" id="KW-1185">Reference proteome</keyword>
<organism evidence="2 3">
    <name type="scientific">Companilactobacillus baiquanensis</name>
    <dbReference type="NCBI Taxonomy" id="2486005"/>
    <lineage>
        <taxon>Bacteria</taxon>
        <taxon>Bacillati</taxon>
        <taxon>Bacillota</taxon>
        <taxon>Bacilli</taxon>
        <taxon>Lactobacillales</taxon>
        <taxon>Lactobacillaceae</taxon>
        <taxon>Companilactobacillus</taxon>
    </lineage>
</organism>
<sequence length="143" mass="17100">MWEIKKFKELSTKELFDIYKLRQKVFVLEQTRLYKEVDDIDLEAFHIFKYLDDELVAYARVFKEDDHISFGRVVTDNSHRGSGLGKSLMHEVLGFIKRNFPGSRIEIEAQSYVQEFYEKFNFTRVGDEFLFNTTPHVKMILQM</sequence>
<name>A0ABW1UU18_9LACO</name>
<dbReference type="SUPFAM" id="SSF55729">
    <property type="entry name" value="Acyl-CoA N-acyltransferases (Nat)"/>
    <property type="match status" value="1"/>
</dbReference>
<feature type="domain" description="N-acetyltransferase" evidence="1">
    <location>
        <begin position="5"/>
        <end position="143"/>
    </location>
</feature>
<evidence type="ECO:0000313" key="3">
    <source>
        <dbReference type="Proteomes" id="UP001596186"/>
    </source>
</evidence>
<accession>A0ABW1UU18</accession>
<reference evidence="3" key="1">
    <citation type="journal article" date="2019" name="Int. J. Syst. Evol. Microbiol.">
        <title>The Global Catalogue of Microorganisms (GCM) 10K type strain sequencing project: providing services to taxonomists for standard genome sequencing and annotation.</title>
        <authorList>
            <consortium name="The Broad Institute Genomics Platform"/>
            <consortium name="The Broad Institute Genome Sequencing Center for Infectious Disease"/>
            <person name="Wu L."/>
            <person name="Ma J."/>
        </authorList>
    </citation>
    <scope>NUCLEOTIDE SEQUENCE [LARGE SCALE GENOMIC DNA]</scope>
    <source>
        <strain evidence="3">CCM 8895</strain>
    </source>
</reference>
<evidence type="ECO:0000259" key="1">
    <source>
        <dbReference type="PROSITE" id="PS51186"/>
    </source>
</evidence>
<protein>
    <submittedName>
        <fullName evidence="2">GNAT family N-acetyltransferase</fullName>
    </submittedName>
</protein>
<dbReference type="CDD" id="cd04301">
    <property type="entry name" value="NAT_SF"/>
    <property type="match status" value="1"/>
</dbReference>
<dbReference type="Proteomes" id="UP001596186">
    <property type="component" value="Unassembled WGS sequence"/>
</dbReference>
<dbReference type="RefSeq" id="WP_125593672.1">
    <property type="nucleotide sequence ID" value="NZ_JBHSSN010000013.1"/>
</dbReference>
<dbReference type="InterPro" id="IPR016181">
    <property type="entry name" value="Acyl_CoA_acyltransferase"/>
</dbReference>
<proteinExistence type="predicted"/>
<comment type="caution">
    <text evidence="2">The sequence shown here is derived from an EMBL/GenBank/DDBJ whole genome shotgun (WGS) entry which is preliminary data.</text>
</comment>
<dbReference type="Pfam" id="PF13673">
    <property type="entry name" value="Acetyltransf_10"/>
    <property type="match status" value="1"/>
</dbReference>
<dbReference type="Gene3D" id="3.40.630.30">
    <property type="match status" value="1"/>
</dbReference>
<gene>
    <name evidence="2" type="ORF">ACFP1F_05455</name>
</gene>
<dbReference type="InterPro" id="IPR000182">
    <property type="entry name" value="GNAT_dom"/>
</dbReference>
<evidence type="ECO:0000313" key="2">
    <source>
        <dbReference type="EMBL" id="MFC6323176.1"/>
    </source>
</evidence>